<sequence length="41" mass="4633">MKTVKCPKCKSTEITVLQGYALAIACKCLKCRKLFVKEVKK</sequence>
<dbReference type="EMBL" id="MN689528">
    <property type="protein sequence ID" value="QGT53493.1"/>
    <property type="molecule type" value="Genomic_DNA"/>
</dbReference>
<keyword evidence="2" id="KW-1185">Reference proteome</keyword>
<evidence type="ECO:0000313" key="2">
    <source>
        <dbReference type="Proteomes" id="UP000427634"/>
    </source>
</evidence>
<gene>
    <name evidence="1" type="ORF">CHPC972_001158</name>
</gene>
<protein>
    <submittedName>
        <fullName evidence="1">Uncharacterized protein</fullName>
    </submittedName>
</protein>
<reference evidence="1 2" key="1">
    <citation type="submission" date="2019-11" db="EMBL/GenBank/DDBJ databases">
        <title>Genome Sequences of 31 Lactococcus lactis Bacteriophages Isolated from Foods.</title>
        <authorList>
            <person name="Marcelli B."/>
            <person name="de Jong A."/>
            <person name="Kuipers O.P."/>
        </authorList>
    </citation>
    <scope>NUCLEOTIDE SEQUENCE [LARGE SCALE GENOMIC DNA]</scope>
</reference>
<dbReference type="PROSITE" id="PS51257">
    <property type="entry name" value="PROKAR_LIPOPROTEIN"/>
    <property type="match status" value="1"/>
</dbReference>
<proteinExistence type="predicted"/>
<evidence type="ECO:0000313" key="1">
    <source>
        <dbReference type="EMBL" id="QGT53493.1"/>
    </source>
</evidence>
<dbReference type="Proteomes" id="UP000427634">
    <property type="component" value="Segment"/>
</dbReference>
<organism evidence="1 2">
    <name type="scientific">Lactococcus phage CHPC972</name>
    <dbReference type="NCBI Taxonomy" id="2675260"/>
    <lineage>
        <taxon>Viruses</taxon>
        <taxon>Duplodnaviria</taxon>
        <taxon>Heunggongvirae</taxon>
        <taxon>Uroviricota</taxon>
        <taxon>Caudoviricetes</taxon>
        <taxon>Ceduovirus</taxon>
        <taxon>Ceduovirus CHPC972</taxon>
    </lineage>
</organism>
<name>A0A650EU65_9CAUD</name>
<accession>A0A650EU65</accession>